<dbReference type="Proteomes" id="UP001212841">
    <property type="component" value="Unassembled WGS sequence"/>
</dbReference>
<evidence type="ECO:0000313" key="2">
    <source>
        <dbReference type="EMBL" id="KAJ3052891.1"/>
    </source>
</evidence>
<sequence>MASSNNVTARGGGGGYTFPSPHGQNVGQGQGWMGMRNELEGVKGRLRTLEEEVRVLRGVCERLERGLEGRV</sequence>
<dbReference type="AlphaFoldDB" id="A0AAD5SEX6"/>
<protein>
    <submittedName>
        <fullName evidence="2">Uncharacterized protein</fullName>
    </submittedName>
</protein>
<organism evidence="2 3">
    <name type="scientific">Rhizophlyctis rosea</name>
    <dbReference type="NCBI Taxonomy" id="64517"/>
    <lineage>
        <taxon>Eukaryota</taxon>
        <taxon>Fungi</taxon>
        <taxon>Fungi incertae sedis</taxon>
        <taxon>Chytridiomycota</taxon>
        <taxon>Chytridiomycota incertae sedis</taxon>
        <taxon>Chytridiomycetes</taxon>
        <taxon>Rhizophlyctidales</taxon>
        <taxon>Rhizophlyctidaceae</taxon>
        <taxon>Rhizophlyctis</taxon>
    </lineage>
</organism>
<evidence type="ECO:0000313" key="3">
    <source>
        <dbReference type="Proteomes" id="UP001212841"/>
    </source>
</evidence>
<keyword evidence="3" id="KW-1185">Reference proteome</keyword>
<accession>A0AAD5SEX6</accession>
<dbReference type="EMBL" id="JADGJD010000256">
    <property type="protein sequence ID" value="KAJ3052891.1"/>
    <property type="molecule type" value="Genomic_DNA"/>
</dbReference>
<proteinExistence type="predicted"/>
<name>A0AAD5SEX6_9FUNG</name>
<feature type="region of interest" description="Disordered" evidence="1">
    <location>
        <begin position="1"/>
        <end position="32"/>
    </location>
</feature>
<comment type="caution">
    <text evidence="2">The sequence shown here is derived from an EMBL/GenBank/DDBJ whole genome shotgun (WGS) entry which is preliminary data.</text>
</comment>
<reference evidence="2" key="1">
    <citation type="submission" date="2020-05" db="EMBL/GenBank/DDBJ databases">
        <title>Phylogenomic resolution of chytrid fungi.</title>
        <authorList>
            <person name="Stajich J.E."/>
            <person name="Amses K."/>
            <person name="Simmons R."/>
            <person name="Seto K."/>
            <person name="Myers J."/>
            <person name="Bonds A."/>
            <person name="Quandt C.A."/>
            <person name="Barry K."/>
            <person name="Liu P."/>
            <person name="Grigoriev I."/>
            <person name="Longcore J.E."/>
            <person name="James T.Y."/>
        </authorList>
    </citation>
    <scope>NUCLEOTIDE SEQUENCE</scope>
    <source>
        <strain evidence="2">JEL0318</strain>
    </source>
</reference>
<gene>
    <name evidence="2" type="ORF">HK097_005455</name>
</gene>
<evidence type="ECO:0000256" key="1">
    <source>
        <dbReference type="SAM" id="MobiDB-lite"/>
    </source>
</evidence>